<sequence>MTALTALDTKKKGGGVSADLLKLLALVSMTIDHYAAIVIYNGNLYGFSTEYHEMAIATAEGKRLMQLYHIFRTIGRLAFPIFAFLLTEGFIHTKDRKKYFFRVLLMAIFSEVPFDLCLYNQWYNFSAQNIGFTLSLGIAAMYFMKKFRRKSILKWTSVLICAALAELLRCDYGALGIFLIASLYNFRKEKALRIASGIFFSISLSLANFGAAALSFIPIFFYNGEKGRIPLGRLFYFYYPLHLTLFYLLIYFGAKITA</sequence>
<dbReference type="EMBL" id="AFZC02000002">
    <property type="protein sequence ID" value="EHL13766.1"/>
    <property type="molecule type" value="Genomic_DNA"/>
</dbReference>
<feature type="transmembrane region" description="Helical" evidence="1">
    <location>
        <begin position="67"/>
        <end position="87"/>
    </location>
</feature>
<feature type="transmembrane region" description="Helical" evidence="1">
    <location>
        <begin position="234"/>
        <end position="254"/>
    </location>
</feature>
<evidence type="ECO:0000313" key="2">
    <source>
        <dbReference type="EMBL" id="EHL13766.1"/>
    </source>
</evidence>
<reference evidence="2" key="2">
    <citation type="submission" date="2013-03" db="EMBL/GenBank/DDBJ databases">
        <title>The Genome Sequence of Oribacterium sp. ACB1.</title>
        <authorList>
            <consortium name="The Broad Institute Genomics Platform"/>
            <consortium name="The Broad Institute Genome Sequencing Center for Infectious Disease"/>
            <person name="Earl A."/>
            <person name="Ward D."/>
            <person name="Feldgarden M."/>
            <person name="Gevers D."/>
            <person name="Sizova M."/>
            <person name="Hazen A."/>
            <person name="Epstein S."/>
            <person name="Walker B."/>
            <person name="Young S."/>
            <person name="Zeng Q."/>
            <person name="Gargeya S."/>
            <person name="Fitzgerald M."/>
            <person name="Haas B."/>
            <person name="Abouelleil A."/>
            <person name="Allen A.W."/>
            <person name="Alvarado L."/>
            <person name="Arachchi H.M."/>
            <person name="Berlin A.M."/>
            <person name="Chapman S.B."/>
            <person name="Gainer-Dewar J."/>
            <person name="Goldberg J."/>
            <person name="Griggs A."/>
            <person name="Gujja S."/>
            <person name="Hansen M."/>
            <person name="Howarth C."/>
            <person name="Imamovic A."/>
            <person name="Ireland A."/>
            <person name="Larimer J."/>
            <person name="McCowan C."/>
            <person name="Murphy C."/>
            <person name="Pearson M."/>
            <person name="Poon T.W."/>
            <person name="Priest M."/>
            <person name="Roberts A."/>
            <person name="Saif S."/>
            <person name="Shea T."/>
            <person name="Sisk P."/>
            <person name="Sykes S."/>
            <person name="Wortman J."/>
            <person name="Nusbaum C."/>
            <person name="Birren B."/>
        </authorList>
    </citation>
    <scope>NUCLEOTIDE SEQUENCE [LARGE SCALE GENOMIC DNA]</scope>
    <source>
        <strain evidence="2">ACB1</strain>
    </source>
</reference>
<dbReference type="AlphaFoldDB" id="G9WKC4"/>
<dbReference type="STRING" id="796943.HMPREF9625_01831"/>
<keyword evidence="1" id="KW-1133">Transmembrane helix</keyword>
<protein>
    <recommendedName>
        <fullName evidence="4">TraX protein</fullName>
    </recommendedName>
</protein>
<proteinExistence type="predicted"/>
<dbReference type="PATRIC" id="fig|796943.3.peg.177"/>
<organism evidence="2 3">
    <name type="scientific">Oribacterium parvum ACB1</name>
    <dbReference type="NCBI Taxonomy" id="796943"/>
    <lineage>
        <taxon>Bacteria</taxon>
        <taxon>Bacillati</taxon>
        <taxon>Bacillota</taxon>
        <taxon>Clostridia</taxon>
        <taxon>Lachnospirales</taxon>
        <taxon>Lachnospiraceae</taxon>
        <taxon>Oribacterium</taxon>
    </lineage>
</organism>
<dbReference type="Pfam" id="PF05857">
    <property type="entry name" value="TraX"/>
    <property type="match status" value="1"/>
</dbReference>
<dbReference type="InterPro" id="IPR008875">
    <property type="entry name" value="TraX"/>
</dbReference>
<dbReference type="RefSeq" id="WP_009535670.1">
    <property type="nucleotide sequence ID" value="NZ_KE148312.1"/>
</dbReference>
<reference evidence="2" key="1">
    <citation type="submission" date="2011-08" db="EMBL/GenBank/DDBJ databases">
        <authorList>
            <consortium name="The Broad Institute Genome Sequencing Platform"/>
            <person name="Earl A."/>
            <person name="Ward D."/>
            <person name="Feldgarden M."/>
            <person name="Gevers D."/>
            <person name="Sizova M."/>
            <person name="Hazen A."/>
            <person name="Epstein S."/>
            <person name="Young S.K."/>
            <person name="Zeng Q."/>
            <person name="Gargeya S."/>
            <person name="Fitzgerald M."/>
            <person name="Haas B."/>
            <person name="Abouelleil A."/>
            <person name="Alvarado L."/>
            <person name="Arachchi H.M."/>
            <person name="Berlin A."/>
            <person name="Brown A."/>
            <person name="Chapman S.B."/>
            <person name="Chen Z."/>
            <person name="Dunbar C."/>
            <person name="Freedman E."/>
            <person name="Gearin G."/>
            <person name="Gellesch M."/>
            <person name="Goldberg J."/>
            <person name="Griggs A."/>
            <person name="Gujja S."/>
            <person name="Heiman D."/>
            <person name="Howarth C."/>
            <person name="Larson L."/>
            <person name="Lui A."/>
            <person name="MacDonald P.J.P."/>
            <person name="Montmayeur A."/>
            <person name="Murphy C."/>
            <person name="Neiman D."/>
            <person name="Pearson M."/>
            <person name="Priest M."/>
            <person name="Roberts A."/>
            <person name="Saif S."/>
            <person name="Shea T."/>
            <person name="Shenoy N."/>
            <person name="Sisk P."/>
            <person name="Stolte C."/>
            <person name="Sykes S."/>
            <person name="Wortman J."/>
            <person name="Nusbaum C."/>
            <person name="Birren B."/>
        </authorList>
    </citation>
    <scope>NUCLEOTIDE SEQUENCE</scope>
    <source>
        <strain evidence="2">ACB1</strain>
    </source>
</reference>
<dbReference type="HOGENOM" id="CLU_074054_0_0_9"/>
<feature type="transmembrane region" description="Helical" evidence="1">
    <location>
        <begin position="122"/>
        <end position="143"/>
    </location>
</feature>
<dbReference type="Proteomes" id="UP000018461">
    <property type="component" value="Unassembled WGS sequence"/>
</dbReference>
<accession>G9WKC4</accession>
<comment type="caution">
    <text evidence="2">The sequence shown here is derived from an EMBL/GenBank/DDBJ whole genome shotgun (WGS) entry which is preliminary data.</text>
</comment>
<feature type="transmembrane region" description="Helical" evidence="1">
    <location>
        <begin position="198"/>
        <end position="222"/>
    </location>
</feature>
<keyword evidence="1" id="KW-0472">Membrane</keyword>
<name>G9WKC4_9FIRM</name>
<keyword evidence="1" id="KW-0812">Transmembrane</keyword>
<feature type="transmembrane region" description="Helical" evidence="1">
    <location>
        <begin position="20"/>
        <end position="40"/>
    </location>
</feature>
<keyword evidence="3" id="KW-1185">Reference proteome</keyword>
<evidence type="ECO:0008006" key="4">
    <source>
        <dbReference type="Google" id="ProtNLM"/>
    </source>
</evidence>
<evidence type="ECO:0000256" key="1">
    <source>
        <dbReference type="SAM" id="Phobius"/>
    </source>
</evidence>
<gene>
    <name evidence="2" type="ORF">HMPREF9625_01831</name>
</gene>
<evidence type="ECO:0000313" key="3">
    <source>
        <dbReference type="Proteomes" id="UP000018461"/>
    </source>
</evidence>
<feature type="transmembrane region" description="Helical" evidence="1">
    <location>
        <begin position="99"/>
        <end position="116"/>
    </location>
</feature>